<dbReference type="AlphaFoldDB" id="A0A9D5KB25"/>
<dbReference type="EMBL" id="WJKJ01000221">
    <property type="protein sequence ID" value="MBD3364864.1"/>
    <property type="molecule type" value="Genomic_DNA"/>
</dbReference>
<sequence length="116" mass="12840">MNNQGVLVIAYCGIKCIECDAYLATKNDDEAKKEEMAAEARERGMNITAADISCEGCKTNSGIQISYCGSCEIRACAIEKRYSTCAQCREMEGCEKLTFIHKHNAEAKENLEELRG</sequence>
<evidence type="ECO:0000313" key="2">
    <source>
        <dbReference type="Proteomes" id="UP000630660"/>
    </source>
</evidence>
<protein>
    <submittedName>
        <fullName evidence="1">DUF3795 domain-containing protein</fullName>
    </submittedName>
</protein>
<evidence type="ECO:0000313" key="1">
    <source>
        <dbReference type="EMBL" id="MBD3364864.1"/>
    </source>
</evidence>
<name>A0A9D5KB25_UNCW3</name>
<proteinExistence type="predicted"/>
<organism evidence="1 2">
    <name type="scientific">candidate division WOR-3 bacterium</name>
    <dbReference type="NCBI Taxonomy" id="2052148"/>
    <lineage>
        <taxon>Bacteria</taxon>
        <taxon>Bacteria division WOR-3</taxon>
    </lineage>
</organism>
<dbReference type="InterPro" id="IPR024227">
    <property type="entry name" value="DUF3795"/>
</dbReference>
<gene>
    <name evidence="1" type="ORF">GF359_06580</name>
</gene>
<accession>A0A9D5KB25</accession>
<comment type="caution">
    <text evidence="1">The sequence shown here is derived from an EMBL/GenBank/DDBJ whole genome shotgun (WGS) entry which is preliminary data.</text>
</comment>
<reference evidence="1" key="1">
    <citation type="submission" date="2019-11" db="EMBL/GenBank/DDBJ databases">
        <title>Microbial mats filling the niche in hypersaline microbial mats.</title>
        <authorList>
            <person name="Wong H.L."/>
            <person name="Macleod F.I."/>
            <person name="White R.A. III"/>
            <person name="Burns B.P."/>
        </authorList>
    </citation>
    <scope>NUCLEOTIDE SEQUENCE</scope>
    <source>
        <strain evidence="1">Bin_327</strain>
    </source>
</reference>
<dbReference type="Pfam" id="PF12675">
    <property type="entry name" value="DUF3795"/>
    <property type="match status" value="1"/>
</dbReference>
<dbReference type="Proteomes" id="UP000630660">
    <property type="component" value="Unassembled WGS sequence"/>
</dbReference>